<keyword evidence="3" id="KW-1185">Reference proteome</keyword>
<evidence type="ECO:0000259" key="1">
    <source>
        <dbReference type="PROSITE" id="PS50405"/>
    </source>
</evidence>
<dbReference type="AlphaFoldDB" id="A0A7J7DXA7"/>
<dbReference type="CDD" id="cd03185">
    <property type="entry name" value="GST_C_Tau"/>
    <property type="match status" value="1"/>
</dbReference>
<protein>
    <submittedName>
        <fullName evidence="2">Glutathione S-transferase-like</fullName>
    </submittedName>
</protein>
<sequence length="118" mass="13559">MAIWRIYFSSNGEELEQAKKDTLELLKIIEEHRAGETKFFIGDEFGIVDIAFGAIGYWLEVVEDVVGVKLYDARKFPKLTALINNFKEEPVIKENLPDKNDLLTYFRGSREKRLASAS</sequence>
<keyword evidence="2" id="KW-0808">Transferase</keyword>
<dbReference type="GO" id="GO:0004364">
    <property type="term" value="F:glutathione transferase activity"/>
    <property type="evidence" value="ECO:0007669"/>
    <property type="project" value="InterPro"/>
</dbReference>
<dbReference type="PANTHER" id="PTHR11260">
    <property type="entry name" value="GLUTATHIONE S-TRANSFERASE, GST, SUPERFAMILY, GST DOMAIN CONTAINING"/>
    <property type="match status" value="1"/>
</dbReference>
<dbReference type="Proteomes" id="UP000593562">
    <property type="component" value="Unassembled WGS sequence"/>
</dbReference>
<dbReference type="InterPro" id="IPR004046">
    <property type="entry name" value="GST_C"/>
</dbReference>
<comment type="caution">
    <text evidence="2">The sequence shown here is derived from an EMBL/GenBank/DDBJ whole genome shotgun (WGS) entry which is preliminary data.</text>
</comment>
<dbReference type="InParanoid" id="A0A7J7DXA7"/>
<organism evidence="2 3">
    <name type="scientific">Tripterygium wilfordii</name>
    <name type="common">Thunder God vine</name>
    <dbReference type="NCBI Taxonomy" id="458696"/>
    <lineage>
        <taxon>Eukaryota</taxon>
        <taxon>Viridiplantae</taxon>
        <taxon>Streptophyta</taxon>
        <taxon>Embryophyta</taxon>
        <taxon>Tracheophyta</taxon>
        <taxon>Spermatophyta</taxon>
        <taxon>Magnoliopsida</taxon>
        <taxon>eudicotyledons</taxon>
        <taxon>Gunneridae</taxon>
        <taxon>Pentapetalae</taxon>
        <taxon>rosids</taxon>
        <taxon>fabids</taxon>
        <taxon>Celastrales</taxon>
        <taxon>Celastraceae</taxon>
        <taxon>Tripterygium</taxon>
    </lineage>
</organism>
<dbReference type="InterPro" id="IPR036282">
    <property type="entry name" value="Glutathione-S-Trfase_C_sf"/>
</dbReference>
<dbReference type="PROSITE" id="PS50405">
    <property type="entry name" value="GST_CTER"/>
    <property type="match status" value="1"/>
</dbReference>
<dbReference type="InterPro" id="IPR010987">
    <property type="entry name" value="Glutathione-S-Trfase_C-like"/>
</dbReference>
<evidence type="ECO:0000313" key="3">
    <source>
        <dbReference type="Proteomes" id="UP000593562"/>
    </source>
</evidence>
<dbReference type="EMBL" id="JAAARO010000003">
    <property type="protein sequence ID" value="KAF5750921.1"/>
    <property type="molecule type" value="Genomic_DNA"/>
</dbReference>
<dbReference type="Gene3D" id="1.20.1050.10">
    <property type="match status" value="1"/>
</dbReference>
<reference evidence="2 3" key="1">
    <citation type="journal article" date="2020" name="Nat. Commun.">
        <title>Genome of Tripterygium wilfordii and identification of cytochrome P450 involved in triptolide biosynthesis.</title>
        <authorList>
            <person name="Tu L."/>
            <person name="Su P."/>
            <person name="Zhang Z."/>
            <person name="Gao L."/>
            <person name="Wang J."/>
            <person name="Hu T."/>
            <person name="Zhou J."/>
            <person name="Zhang Y."/>
            <person name="Zhao Y."/>
            <person name="Liu Y."/>
            <person name="Song Y."/>
            <person name="Tong Y."/>
            <person name="Lu Y."/>
            <person name="Yang J."/>
            <person name="Xu C."/>
            <person name="Jia M."/>
            <person name="Peters R.J."/>
            <person name="Huang L."/>
            <person name="Gao W."/>
        </authorList>
    </citation>
    <scope>NUCLEOTIDE SEQUENCE [LARGE SCALE GENOMIC DNA]</scope>
    <source>
        <strain evidence="3">cv. XIE 37</strain>
        <tissue evidence="2">Leaf</tissue>
    </source>
</reference>
<feature type="domain" description="GST C-terminal" evidence="1">
    <location>
        <begin position="1"/>
        <end position="106"/>
    </location>
</feature>
<proteinExistence type="predicted"/>
<dbReference type="InterPro" id="IPR045074">
    <property type="entry name" value="GST_C_Tau"/>
</dbReference>
<dbReference type="GO" id="GO:0005737">
    <property type="term" value="C:cytoplasm"/>
    <property type="evidence" value="ECO:0007669"/>
    <property type="project" value="TreeGrafter"/>
</dbReference>
<dbReference type="Pfam" id="PF00043">
    <property type="entry name" value="GST_C"/>
    <property type="match status" value="1"/>
</dbReference>
<gene>
    <name evidence="2" type="ORF">HS088_TW03G01261</name>
</gene>
<dbReference type="GO" id="GO:0006749">
    <property type="term" value="P:glutathione metabolic process"/>
    <property type="evidence" value="ECO:0007669"/>
    <property type="project" value="InterPro"/>
</dbReference>
<name>A0A7J7DXA7_TRIWF</name>
<evidence type="ECO:0000313" key="2">
    <source>
        <dbReference type="EMBL" id="KAF5750921.1"/>
    </source>
</evidence>
<dbReference type="PANTHER" id="PTHR11260:SF679">
    <property type="entry name" value="GLUTATHIONE TRANSFERASE"/>
    <property type="match status" value="1"/>
</dbReference>
<dbReference type="InterPro" id="IPR045073">
    <property type="entry name" value="Omega/Tau-like"/>
</dbReference>
<dbReference type="SUPFAM" id="SSF47616">
    <property type="entry name" value="GST C-terminal domain-like"/>
    <property type="match status" value="1"/>
</dbReference>
<accession>A0A7J7DXA7</accession>